<name>A0A507QV03_MONPU</name>
<protein>
    <submittedName>
        <fullName evidence="2">Uncharacterized protein</fullName>
    </submittedName>
</protein>
<proteinExistence type="predicted"/>
<dbReference type="EMBL" id="VIFY01000091">
    <property type="protein sequence ID" value="TQB70949.1"/>
    <property type="molecule type" value="Genomic_DNA"/>
</dbReference>
<gene>
    <name evidence="2" type="ORF">MPDQ_007962</name>
</gene>
<comment type="caution">
    <text evidence="2">The sequence shown here is derived from an EMBL/GenBank/DDBJ whole genome shotgun (WGS) entry which is preliminary data.</text>
</comment>
<evidence type="ECO:0000256" key="1">
    <source>
        <dbReference type="SAM" id="MobiDB-lite"/>
    </source>
</evidence>
<keyword evidence="3" id="KW-1185">Reference proteome</keyword>
<evidence type="ECO:0000313" key="3">
    <source>
        <dbReference type="Proteomes" id="UP000319663"/>
    </source>
</evidence>
<dbReference type="Proteomes" id="UP000319663">
    <property type="component" value="Unassembled WGS sequence"/>
</dbReference>
<organism evidence="2 3">
    <name type="scientific">Monascus purpureus</name>
    <name type="common">Red mold</name>
    <name type="synonym">Monascus anka</name>
    <dbReference type="NCBI Taxonomy" id="5098"/>
    <lineage>
        <taxon>Eukaryota</taxon>
        <taxon>Fungi</taxon>
        <taxon>Dikarya</taxon>
        <taxon>Ascomycota</taxon>
        <taxon>Pezizomycotina</taxon>
        <taxon>Eurotiomycetes</taxon>
        <taxon>Eurotiomycetidae</taxon>
        <taxon>Eurotiales</taxon>
        <taxon>Aspergillaceae</taxon>
        <taxon>Monascus</taxon>
    </lineage>
</organism>
<feature type="compositionally biased region" description="Low complexity" evidence="1">
    <location>
        <begin position="61"/>
        <end position="72"/>
    </location>
</feature>
<feature type="region of interest" description="Disordered" evidence="1">
    <location>
        <begin position="61"/>
        <end position="175"/>
    </location>
</feature>
<reference evidence="2 3" key="1">
    <citation type="submission" date="2019-06" db="EMBL/GenBank/DDBJ databases">
        <title>Wine fermentation using esterase from Monascus purpureus.</title>
        <authorList>
            <person name="Geng C."/>
            <person name="Zhang Y."/>
        </authorList>
    </citation>
    <scope>NUCLEOTIDE SEQUENCE [LARGE SCALE GENOMIC DNA]</scope>
    <source>
        <strain evidence="2">HQ1</strain>
    </source>
</reference>
<feature type="region of interest" description="Disordered" evidence="1">
    <location>
        <begin position="1"/>
        <end position="25"/>
    </location>
</feature>
<accession>A0A507QV03</accession>
<sequence>MAGITRAFTRRNKRPEVSAPMPYHEGHAKFSAGTIKRGKISAPIQLISTTNMLAFDAPELRSATSSSSASSMRFRDDSDMSESALSAASPITSPGSSSREGSPIDPKSMPIPLPKRSYTLADPVKPSTTRVHDHTPSIPKRALSHTKRSHQELSRQRSMKAMTPPPLNTISDSPSMRSIQDISGFEPHPFGRELEQVREIAEEFGGGHLLDEEEVIFQLKGLHRFSAEEYLAEIEDLYHSMLDDDYAGPIPVAAWV</sequence>
<evidence type="ECO:0000313" key="2">
    <source>
        <dbReference type="EMBL" id="TQB70949.1"/>
    </source>
</evidence>
<feature type="compositionally biased region" description="Polar residues" evidence="1">
    <location>
        <begin position="84"/>
        <end position="100"/>
    </location>
</feature>
<dbReference type="AlphaFoldDB" id="A0A507QV03"/>